<dbReference type="Proteomes" id="UP000193834">
    <property type="component" value="Unassembled WGS sequence"/>
</dbReference>
<reference evidence="1 2" key="1">
    <citation type="submission" date="2017-04" db="EMBL/GenBank/DDBJ databases">
        <authorList>
            <person name="Afonso C.L."/>
            <person name="Miller P.J."/>
            <person name="Scott M.A."/>
            <person name="Spackman E."/>
            <person name="Goraichik I."/>
            <person name="Dimitrov K.M."/>
            <person name="Suarez D.L."/>
            <person name="Swayne D.E."/>
        </authorList>
    </citation>
    <scope>NUCLEOTIDE SEQUENCE [LARGE SCALE GENOMIC DNA]</scope>
    <source>
        <strain evidence="1 2">11</strain>
    </source>
</reference>
<organism evidence="1 2">
    <name type="scientific">Paenibacillus aquistagni</name>
    <dbReference type="NCBI Taxonomy" id="1852522"/>
    <lineage>
        <taxon>Bacteria</taxon>
        <taxon>Bacillati</taxon>
        <taxon>Bacillota</taxon>
        <taxon>Bacilli</taxon>
        <taxon>Bacillales</taxon>
        <taxon>Paenibacillaceae</taxon>
        <taxon>Paenibacillus</taxon>
    </lineage>
</organism>
<gene>
    <name evidence="1" type="ORF">SAMN06295960_3675</name>
</gene>
<protein>
    <submittedName>
        <fullName evidence="1">Uncharacterized protein</fullName>
    </submittedName>
</protein>
<dbReference type="AlphaFoldDB" id="A0A1X7LLR0"/>
<sequence>MDKGEYSEKASLNKIKVSLTVRYAYASTNDWNRFENKADIG</sequence>
<evidence type="ECO:0000313" key="2">
    <source>
        <dbReference type="Proteomes" id="UP000193834"/>
    </source>
</evidence>
<accession>A0A1X7LLR0</accession>
<keyword evidence="2" id="KW-1185">Reference proteome</keyword>
<proteinExistence type="predicted"/>
<dbReference type="STRING" id="1852522.SAMN06295960_3675"/>
<dbReference type="EMBL" id="FXAZ01000005">
    <property type="protein sequence ID" value="SMG54172.1"/>
    <property type="molecule type" value="Genomic_DNA"/>
</dbReference>
<evidence type="ECO:0000313" key="1">
    <source>
        <dbReference type="EMBL" id="SMG54172.1"/>
    </source>
</evidence>
<name>A0A1X7LLR0_9BACL</name>